<evidence type="ECO:0000256" key="5">
    <source>
        <dbReference type="ARBA" id="ARBA00022617"/>
    </source>
</evidence>
<evidence type="ECO:0000256" key="1">
    <source>
        <dbReference type="ARBA" id="ARBA00000189"/>
    </source>
</evidence>
<dbReference type="Proteomes" id="UP000323000">
    <property type="component" value="Chromosome 13"/>
</dbReference>
<keyword evidence="15" id="KW-0964">Secreted</keyword>
<dbReference type="GO" id="GO:0006979">
    <property type="term" value="P:response to oxidative stress"/>
    <property type="evidence" value="ECO:0007669"/>
    <property type="project" value="UniProtKB-UniRule"/>
</dbReference>
<reference evidence="18" key="1">
    <citation type="journal article" date="2019" name="Gigascience">
        <title>De novo genome assembly of the endangered Acer yangbiense, a plant species with extremely small populations endemic to Yunnan Province, China.</title>
        <authorList>
            <person name="Yang J."/>
            <person name="Wariss H.M."/>
            <person name="Tao L."/>
            <person name="Zhang R."/>
            <person name="Yun Q."/>
            <person name="Hollingsworth P."/>
            <person name="Dao Z."/>
            <person name="Luo G."/>
            <person name="Guo H."/>
            <person name="Ma Y."/>
            <person name="Sun W."/>
        </authorList>
    </citation>
    <scope>NUCLEOTIDE SEQUENCE [LARGE SCALE GENOMIC DNA]</scope>
    <source>
        <strain evidence="18">cv. Malutang</strain>
    </source>
</reference>
<evidence type="ECO:0000256" key="2">
    <source>
        <dbReference type="ARBA" id="ARBA00002322"/>
    </source>
</evidence>
<feature type="domain" description="Plant heme peroxidase family profile" evidence="16">
    <location>
        <begin position="32"/>
        <end position="326"/>
    </location>
</feature>
<comment type="cofactor">
    <cofactor evidence="12 15">
        <name>Ca(2+)</name>
        <dbReference type="ChEBI" id="CHEBI:29108"/>
    </cofactor>
    <text evidence="12 15">Binds 2 calcium ions per subunit.</text>
</comment>
<feature type="binding site" evidence="12">
    <location>
        <position position="83"/>
    </location>
    <ligand>
        <name>Ca(2+)</name>
        <dbReference type="ChEBI" id="CHEBI:29108"/>
        <label>1</label>
    </ligand>
</feature>
<dbReference type="InterPro" id="IPR000823">
    <property type="entry name" value="Peroxidase_pln"/>
</dbReference>
<dbReference type="AlphaFoldDB" id="A0A5C7GQ67"/>
<feature type="binding site" evidence="12">
    <location>
        <position position="74"/>
    </location>
    <ligand>
        <name>Ca(2+)</name>
        <dbReference type="ChEBI" id="CHEBI:29108"/>
        <label>1</label>
    </ligand>
</feature>
<evidence type="ECO:0000256" key="13">
    <source>
        <dbReference type="PIRSR" id="PIRSR600823-4"/>
    </source>
</evidence>
<feature type="binding site" evidence="12">
    <location>
        <position position="197"/>
    </location>
    <ligand>
        <name>Ca(2+)</name>
        <dbReference type="ChEBI" id="CHEBI:29108"/>
        <label>2</label>
    </ligand>
</feature>
<evidence type="ECO:0000256" key="14">
    <source>
        <dbReference type="PIRSR" id="PIRSR600823-5"/>
    </source>
</evidence>
<dbReference type="GO" id="GO:0140825">
    <property type="term" value="F:lactoperoxidase activity"/>
    <property type="evidence" value="ECO:0007669"/>
    <property type="project" value="UniProtKB-EC"/>
</dbReference>
<keyword evidence="15" id="KW-0376">Hydrogen peroxide</keyword>
<evidence type="ECO:0000256" key="10">
    <source>
        <dbReference type="PIRSR" id="PIRSR600823-1"/>
    </source>
</evidence>
<feature type="disulfide bond" evidence="14">
    <location>
        <begin position="203"/>
        <end position="232"/>
    </location>
</feature>
<comment type="similarity">
    <text evidence="15">Belongs to the peroxidase family. Classical plant (class III) peroxidase subfamily.</text>
</comment>
<evidence type="ECO:0000256" key="3">
    <source>
        <dbReference type="ARBA" id="ARBA00012313"/>
    </source>
</evidence>
<feature type="binding site" evidence="12">
    <location>
        <position position="81"/>
    </location>
    <ligand>
        <name>Ca(2+)</name>
        <dbReference type="ChEBI" id="CHEBI:29108"/>
        <label>1</label>
    </ligand>
</feature>
<keyword evidence="18" id="KW-1185">Reference proteome</keyword>
<comment type="caution">
    <text evidence="17">The sequence shown here is derived from an EMBL/GenBank/DDBJ whole genome shotgun (WGS) entry which is preliminary data.</text>
</comment>
<evidence type="ECO:0000256" key="7">
    <source>
        <dbReference type="ARBA" id="ARBA00023002"/>
    </source>
</evidence>
<dbReference type="Gene3D" id="1.10.520.10">
    <property type="match status" value="1"/>
</dbReference>
<dbReference type="GO" id="GO:0042744">
    <property type="term" value="P:hydrogen peroxide catabolic process"/>
    <property type="evidence" value="ECO:0007669"/>
    <property type="project" value="UniProtKB-KW"/>
</dbReference>
<dbReference type="InterPro" id="IPR033905">
    <property type="entry name" value="Secretory_peroxidase"/>
</dbReference>
<dbReference type="Pfam" id="PF00141">
    <property type="entry name" value="peroxidase"/>
    <property type="match status" value="1"/>
</dbReference>
<evidence type="ECO:0000256" key="8">
    <source>
        <dbReference type="ARBA" id="ARBA00023004"/>
    </source>
</evidence>
<dbReference type="PANTHER" id="PTHR31517:SF81">
    <property type="entry name" value="PEROXIDASE"/>
    <property type="match status" value="1"/>
</dbReference>
<dbReference type="GO" id="GO:0020037">
    <property type="term" value="F:heme binding"/>
    <property type="evidence" value="ECO:0007669"/>
    <property type="project" value="UniProtKB-UniRule"/>
</dbReference>
<feature type="disulfide bond" evidence="14">
    <location>
        <begin position="42"/>
        <end position="118"/>
    </location>
</feature>
<feature type="binding site" evidence="11">
    <location>
        <position position="166"/>
    </location>
    <ligand>
        <name>substrate</name>
    </ligand>
</feature>
<dbReference type="GO" id="GO:0005576">
    <property type="term" value="C:extracellular region"/>
    <property type="evidence" value="ECO:0007669"/>
    <property type="project" value="UniProtKB-SubCell"/>
</dbReference>
<dbReference type="PRINTS" id="PR00458">
    <property type="entry name" value="PEROXIDASE"/>
</dbReference>
<feature type="binding site" description="axial binding residue" evidence="12">
    <location>
        <position position="196"/>
    </location>
    <ligand>
        <name>heme b</name>
        <dbReference type="ChEBI" id="CHEBI:60344"/>
    </ligand>
    <ligandPart>
        <name>Fe</name>
        <dbReference type="ChEBI" id="CHEBI:18248"/>
    </ligandPart>
</feature>
<feature type="disulfide bond" evidence="14">
    <location>
        <begin position="124"/>
        <end position="322"/>
    </location>
</feature>
<sequence>MENCNVFWLLLAALMVGVSSSTVGVSEADHYQLDYDYYRHSCPNLEAIVKEQVSTILFTDPTSPAAFLRLLFHDCQVQGCDASILLDSEGSEIVSTNNFGIRKREKIQQIKTALEAECPGQVSCADIIALVARESVAFSGGPEIQIPLGRKDSRTSNHQQADIHLPSSGISVDEFLHIFTSKGMNLEESVAILGAHTLGVGHCRNVVDRLYNPHPGSQIINHSFELLLRLECPTITPLTSLTVVPNDMTPFIFDNHYYRDVTAGNGLFGIDSGISRDLRTASVVNQFALDQDHFFQVFSSAFVRLSTSNVIGEAEGEVRRICNRVNE</sequence>
<comment type="function">
    <text evidence="2">Removal of H(2)O(2), oxidation of toxic reductants, biosynthesis and degradation of lignin, suberization, auxin catabolism, response to environmental stresses such as wounding, pathogen attack and oxidative stress. These functions might be dependent on each isozyme/isoform in each plant tissue.</text>
</comment>
<comment type="subcellular location">
    <subcellularLocation>
        <location evidence="15">Secreted</location>
    </subcellularLocation>
</comment>
<feature type="signal peptide" evidence="15">
    <location>
        <begin position="1"/>
        <end position="20"/>
    </location>
</feature>
<feature type="chain" id="PRO_5023158231" description="Peroxidase" evidence="15">
    <location>
        <begin position="21"/>
        <end position="327"/>
    </location>
</feature>
<feature type="binding site" evidence="12">
    <location>
        <position position="92"/>
    </location>
    <ligand>
        <name>Ca(2+)</name>
        <dbReference type="ChEBI" id="CHEBI:29108"/>
        <label>1</label>
    </ligand>
</feature>
<feature type="binding site" evidence="12">
    <location>
        <position position="249"/>
    </location>
    <ligand>
        <name>Ca(2+)</name>
        <dbReference type="ChEBI" id="CHEBI:29108"/>
        <label>2</label>
    </ligand>
</feature>
<evidence type="ECO:0000256" key="4">
    <source>
        <dbReference type="ARBA" id="ARBA00022559"/>
    </source>
</evidence>
<evidence type="ECO:0000313" key="18">
    <source>
        <dbReference type="Proteomes" id="UP000323000"/>
    </source>
</evidence>
<evidence type="ECO:0000256" key="12">
    <source>
        <dbReference type="PIRSR" id="PIRSR600823-3"/>
    </source>
</evidence>
<protein>
    <recommendedName>
        <fullName evidence="3 15">Peroxidase</fullName>
        <ecNumber evidence="3 15">1.11.1.7</ecNumber>
    </recommendedName>
</protein>
<evidence type="ECO:0000259" key="16">
    <source>
        <dbReference type="PROSITE" id="PS50873"/>
    </source>
</evidence>
<accession>A0A5C7GQ67</accession>
<dbReference type="EMBL" id="VAHF01000013">
    <property type="protein sequence ID" value="TXG46951.1"/>
    <property type="molecule type" value="Genomic_DNA"/>
</dbReference>
<dbReference type="Gene3D" id="1.10.420.10">
    <property type="entry name" value="Peroxidase, domain 2"/>
    <property type="match status" value="1"/>
</dbReference>
<dbReference type="PRINTS" id="PR00461">
    <property type="entry name" value="PLPEROXIDASE"/>
</dbReference>
<feature type="site" description="Transition state stabilizer" evidence="13">
    <location>
        <position position="69"/>
    </location>
</feature>
<evidence type="ECO:0000256" key="6">
    <source>
        <dbReference type="ARBA" id="ARBA00022723"/>
    </source>
</evidence>
<proteinExistence type="inferred from homology"/>
<evidence type="ECO:0000313" key="17">
    <source>
        <dbReference type="EMBL" id="TXG46951.1"/>
    </source>
</evidence>
<organism evidence="17 18">
    <name type="scientific">Acer yangbiense</name>
    <dbReference type="NCBI Taxonomy" id="1000413"/>
    <lineage>
        <taxon>Eukaryota</taxon>
        <taxon>Viridiplantae</taxon>
        <taxon>Streptophyta</taxon>
        <taxon>Embryophyta</taxon>
        <taxon>Tracheophyta</taxon>
        <taxon>Spermatophyta</taxon>
        <taxon>Magnoliopsida</taxon>
        <taxon>eudicotyledons</taxon>
        <taxon>Gunneridae</taxon>
        <taxon>Pentapetalae</taxon>
        <taxon>rosids</taxon>
        <taxon>malvids</taxon>
        <taxon>Sapindales</taxon>
        <taxon>Sapindaceae</taxon>
        <taxon>Hippocastanoideae</taxon>
        <taxon>Acereae</taxon>
        <taxon>Acer</taxon>
    </lineage>
</organism>
<dbReference type="OrthoDB" id="2113341at2759"/>
<dbReference type="PROSITE" id="PS50873">
    <property type="entry name" value="PEROXIDASE_4"/>
    <property type="match status" value="1"/>
</dbReference>
<evidence type="ECO:0000256" key="15">
    <source>
        <dbReference type="RuleBase" id="RU362060"/>
    </source>
</evidence>
<feature type="binding site" evidence="12">
    <location>
        <position position="77"/>
    </location>
    <ligand>
        <name>Ca(2+)</name>
        <dbReference type="ChEBI" id="CHEBI:29108"/>
        <label>1</label>
    </ligand>
</feature>
<keyword evidence="8 12" id="KW-0408">Iron</keyword>
<keyword evidence="9 14" id="KW-1015">Disulfide bond</keyword>
<feature type="binding site" evidence="12">
    <location>
        <position position="254"/>
    </location>
    <ligand>
        <name>Ca(2+)</name>
        <dbReference type="ChEBI" id="CHEBI:29108"/>
        <label>2</label>
    </ligand>
</feature>
<dbReference type="PANTHER" id="PTHR31517">
    <property type="match status" value="1"/>
</dbReference>
<dbReference type="InterPro" id="IPR010255">
    <property type="entry name" value="Haem_peroxidase_sf"/>
</dbReference>
<keyword evidence="7 15" id="KW-0560">Oxidoreductase</keyword>
<dbReference type="SUPFAM" id="SSF48113">
    <property type="entry name" value="Heme-dependent peroxidases"/>
    <property type="match status" value="1"/>
</dbReference>
<feature type="disulfide bond" evidence="14">
    <location>
        <begin position="75"/>
        <end position="80"/>
    </location>
</feature>
<dbReference type="GO" id="GO:0046872">
    <property type="term" value="F:metal ion binding"/>
    <property type="evidence" value="ECO:0007669"/>
    <property type="project" value="UniProtKB-UniRule"/>
</dbReference>
<dbReference type="EC" id="1.11.1.7" evidence="3 15"/>
<dbReference type="FunFam" id="1.10.420.10:FF:000001">
    <property type="entry name" value="Peroxidase"/>
    <property type="match status" value="1"/>
</dbReference>
<keyword evidence="6 12" id="KW-0479">Metal-binding</keyword>
<evidence type="ECO:0000256" key="11">
    <source>
        <dbReference type="PIRSR" id="PIRSR600823-2"/>
    </source>
</evidence>
<feature type="active site" description="Proton acceptor" evidence="10">
    <location>
        <position position="73"/>
    </location>
</feature>
<dbReference type="InterPro" id="IPR002016">
    <property type="entry name" value="Haem_peroxidase"/>
</dbReference>
<keyword evidence="12 15" id="KW-0106">Calcium</keyword>
<name>A0A5C7GQ67_9ROSI</name>
<keyword evidence="5 15" id="KW-0349">Heme</keyword>
<comment type="cofactor">
    <cofactor evidence="12 15">
        <name>heme b</name>
        <dbReference type="ChEBI" id="CHEBI:60344"/>
    </cofactor>
    <text evidence="12 15">Binds 1 heme b (iron(II)-protoporphyrin IX) group per subunit.</text>
</comment>
<dbReference type="CDD" id="cd00693">
    <property type="entry name" value="secretory_peroxidase"/>
    <property type="match status" value="1"/>
</dbReference>
<evidence type="ECO:0000256" key="9">
    <source>
        <dbReference type="ARBA" id="ARBA00023157"/>
    </source>
</evidence>
<keyword evidence="4 15" id="KW-0575">Peroxidase</keyword>
<keyword evidence="15" id="KW-0732">Signal</keyword>
<gene>
    <name evidence="17" type="ORF">EZV62_026245</name>
</gene>
<feature type="binding site" evidence="12">
    <location>
        <position position="79"/>
    </location>
    <ligand>
        <name>Ca(2+)</name>
        <dbReference type="ChEBI" id="CHEBI:29108"/>
        <label>1</label>
    </ligand>
</feature>
<comment type="catalytic activity">
    <reaction evidence="1 15">
        <text>2 a phenolic donor + H2O2 = 2 a phenolic radical donor + 2 H2O</text>
        <dbReference type="Rhea" id="RHEA:56136"/>
        <dbReference type="ChEBI" id="CHEBI:15377"/>
        <dbReference type="ChEBI" id="CHEBI:16240"/>
        <dbReference type="ChEBI" id="CHEBI:139520"/>
        <dbReference type="ChEBI" id="CHEBI:139521"/>
        <dbReference type="EC" id="1.11.1.7"/>
    </reaction>
</comment>